<dbReference type="AlphaFoldDB" id="A0A8J5TKW8"/>
<reference evidence="2" key="1">
    <citation type="journal article" date="2021" name="bioRxiv">
        <title>Whole Genome Assembly and Annotation of Northern Wild Rice, Zizania palustris L., Supports a Whole Genome Duplication in the Zizania Genus.</title>
        <authorList>
            <person name="Haas M."/>
            <person name="Kono T."/>
            <person name="Macchietto M."/>
            <person name="Millas R."/>
            <person name="McGilp L."/>
            <person name="Shao M."/>
            <person name="Duquette J."/>
            <person name="Hirsch C.N."/>
            <person name="Kimball J."/>
        </authorList>
    </citation>
    <scope>NUCLEOTIDE SEQUENCE</scope>
    <source>
        <tissue evidence="2">Fresh leaf tissue</tissue>
    </source>
</reference>
<sequence>MQVMKIIGDGRPYHSNVFHELKTNGGTKVEDDTEREPKQNSLPDKMVEQTNPSEHSFIKAEHQNGDKAGKIRTEDVSYDKDVVEIKFPDVMVSSNYGEHFVKDVCIDEGVLADQKDVAEKVYPDLGSSMGDTNGDPMKEIAAEPVKSVHDLTSQIVVLPEACATNGNTVEQYSCKLQDLEGNNTITIVSAEKSGPKQLVSNDGATFCQQLCTDISESSENHEPILDGEAINQVSSNDFHETGASIVSETTQLNGVPVESTADGLSEAATEDDVASVALNKGGFNQINHYNPFIAYGSLEDTWEPQYSLPTIVDDASMVPCPVEKTDSFSDLVNCALLGFNYLEINESITEDGTLNSVEANSSRADVQASEENNNQRGNPVEKMDSSSDLIDSALGGFDSTGTDEARNEDTQDSRLDSIEESSSRSGVQPLEDSSNNQADNFVDGIRIDAAHGMSSVTPLLTGNTEASDVKSENNPKCEIDSVGDAHDFNPREADNGTNRSEDNEDSKISTVVQTESVPDSAKVTARTVIRNPFESSFSGPSITSGPLTPSGHIAYSGNISLRSDSSTTSTRSFAFPVLQTEWSSSPVKMAKADRRRLRRDRGCWGYRILCCKF</sequence>
<dbReference type="PANTHER" id="PTHR33914:SF13">
    <property type="entry name" value="OS04G0467100 PROTEIN"/>
    <property type="match status" value="1"/>
</dbReference>
<name>A0A8J5TKW8_ZIZPA</name>
<reference evidence="2" key="2">
    <citation type="submission" date="2021-02" db="EMBL/GenBank/DDBJ databases">
        <authorList>
            <person name="Kimball J.A."/>
            <person name="Haas M.W."/>
            <person name="Macchietto M."/>
            <person name="Kono T."/>
            <person name="Duquette J."/>
            <person name="Shao M."/>
        </authorList>
    </citation>
    <scope>NUCLEOTIDE SEQUENCE</scope>
    <source>
        <tissue evidence="2">Fresh leaf tissue</tissue>
    </source>
</reference>
<keyword evidence="3" id="KW-1185">Reference proteome</keyword>
<evidence type="ECO:0000313" key="3">
    <source>
        <dbReference type="Proteomes" id="UP000729402"/>
    </source>
</evidence>
<feature type="compositionally biased region" description="Polar residues" evidence="1">
    <location>
        <begin position="423"/>
        <end position="438"/>
    </location>
</feature>
<protein>
    <submittedName>
        <fullName evidence="2">Uncharacterized protein</fullName>
    </submittedName>
</protein>
<dbReference type="EMBL" id="JAAALK010000086">
    <property type="protein sequence ID" value="KAG8082296.1"/>
    <property type="molecule type" value="Genomic_DNA"/>
</dbReference>
<dbReference type="PANTHER" id="PTHR33914">
    <property type="entry name" value="18S PRE-RIBOSOMAL ASSEMBLY PROTEIN GAR2-LIKE PROTEIN"/>
    <property type="match status" value="1"/>
</dbReference>
<evidence type="ECO:0000313" key="2">
    <source>
        <dbReference type="EMBL" id="KAG8082296.1"/>
    </source>
</evidence>
<feature type="compositionally biased region" description="Basic and acidic residues" evidence="1">
    <location>
        <begin position="403"/>
        <end position="417"/>
    </location>
</feature>
<feature type="compositionally biased region" description="Polar residues" evidence="1">
    <location>
        <begin position="359"/>
        <end position="377"/>
    </location>
</feature>
<gene>
    <name evidence="2" type="ORF">GUJ93_ZPchr0014g47409</name>
</gene>
<feature type="compositionally biased region" description="Polar residues" evidence="1">
    <location>
        <begin position="456"/>
        <end position="466"/>
    </location>
</feature>
<accession>A0A8J5TKW8</accession>
<feature type="region of interest" description="Disordered" evidence="1">
    <location>
        <begin position="456"/>
        <end position="515"/>
    </location>
</feature>
<evidence type="ECO:0000256" key="1">
    <source>
        <dbReference type="SAM" id="MobiDB-lite"/>
    </source>
</evidence>
<dbReference type="Proteomes" id="UP000729402">
    <property type="component" value="Unassembled WGS sequence"/>
</dbReference>
<organism evidence="2 3">
    <name type="scientific">Zizania palustris</name>
    <name type="common">Northern wild rice</name>
    <dbReference type="NCBI Taxonomy" id="103762"/>
    <lineage>
        <taxon>Eukaryota</taxon>
        <taxon>Viridiplantae</taxon>
        <taxon>Streptophyta</taxon>
        <taxon>Embryophyta</taxon>
        <taxon>Tracheophyta</taxon>
        <taxon>Spermatophyta</taxon>
        <taxon>Magnoliopsida</taxon>
        <taxon>Liliopsida</taxon>
        <taxon>Poales</taxon>
        <taxon>Poaceae</taxon>
        <taxon>BOP clade</taxon>
        <taxon>Oryzoideae</taxon>
        <taxon>Oryzeae</taxon>
        <taxon>Zizaniinae</taxon>
        <taxon>Zizania</taxon>
    </lineage>
</organism>
<dbReference type="GO" id="GO:0009786">
    <property type="term" value="P:regulation of asymmetric cell division"/>
    <property type="evidence" value="ECO:0007669"/>
    <property type="project" value="InterPro"/>
</dbReference>
<feature type="region of interest" description="Disordered" evidence="1">
    <location>
        <begin position="359"/>
        <end position="438"/>
    </location>
</feature>
<feature type="compositionally biased region" description="Basic and acidic residues" evidence="1">
    <location>
        <begin position="467"/>
        <end position="507"/>
    </location>
</feature>
<feature type="region of interest" description="Disordered" evidence="1">
    <location>
        <begin position="22"/>
        <end position="49"/>
    </location>
</feature>
<dbReference type="OrthoDB" id="1911032at2759"/>
<proteinExistence type="predicted"/>
<dbReference type="InterPro" id="IPR040378">
    <property type="entry name" value="BASL"/>
</dbReference>
<comment type="caution">
    <text evidence="2">The sequence shown here is derived from an EMBL/GenBank/DDBJ whole genome shotgun (WGS) entry which is preliminary data.</text>
</comment>